<keyword evidence="1" id="KW-1133">Transmembrane helix</keyword>
<keyword evidence="1" id="KW-0472">Membrane</keyword>
<keyword evidence="3" id="KW-1185">Reference proteome</keyword>
<feature type="transmembrane region" description="Helical" evidence="1">
    <location>
        <begin position="33"/>
        <end position="55"/>
    </location>
</feature>
<evidence type="ECO:0000313" key="3">
    <source>
        <dbReference type="Proteomes" id="UP000652153"/>
    </source>
</evidence>
<proteinExistence type="predicted"/>
<sequence>MKEISSFSSKYYVIFWITDVYMKGWDSLRSKRLIALAFSTVVIVTASAFYVTGFASDGSHHNKTDASEEAQSLYPVNKAGETYGKPVDPLHPPDLLLAQGTDGTIGYVRSSELIGEDPATPEEAVKRQLTLNPDGRAISLYEHDGKTVIGEFKVTGP</sequence>
<accession>A0ABQ1ZFW4</accession>
<dbReference type="EMBL" id="BMFU01000005">
    <property type="protein sequence ID" value="GGH61592.1"/>
    <property type="molecule type" value="Genomic_DNA"/>
</dbReference>
<protein>
    <recommendedName>
        <fullName evidence="4">Secreted protein</fullName>
    </recommendedName>
</protein>
<dbReference type="Proteomes" id="UP000652153">
    <property type="component" value="Unassembled WGS sequence"/>
</dbReference>
<gene>
    <name evidence="2" type="ORF">GCM10008014_37190</name>
</gene>
<evidence type="ECO:0008006" key="4">
    <source>
        <dbReference type="Google" id="ProtNLM"/>
    </source>
</evidence>
<keyword evidence="1" id="KW-0812">Transmembrane</keyword>
<name>A0ABQ1ZFW4_9BACL</name>
<evidence type="ECO:0000313" key="2">
    <source>
        <dbReference type="EMBL" id="GGH61592.1"/>
    </source>
</evidence>
<reference evidence="3" key="1">
    <citation type="journal article" date="2019" name="Int. J. Syst. Evol. Microbiol.">
        <title>The Global Catalogue of Microorganisms (GCM) 10K type strain sequencing project: providing services to taxonomists for standard genome sequencing and annotation.</title>
        <authorList>
            <consortium name="The Broad Institute Genomics Platform"/>
            <consortium name="The Broad Institute Genome Sequencing Center for Infectious Disease"/>
            <person name="Wu L."/>
            <person name="Ma J."/>
        </authorList>
    </citation>
    <scope>NUCLEOTIDE SEQUENCE [LARGE SCALE GENOMIC DNA]</scope>
    <source>
        <strain evidence="3">CGMCC 1.12770</strain>
    </source>
</reference>
<evidence type="ECO:0000256" key="1">
    <source>
        <dbReference type="SAM" id="Phobius"/>
    </source>
</evidence>
<comment type="caution">
    <text evidence="2">The sequence shown here is derived from an EMBL/GenBank/DDBJ whole genome shotgun (WGS) entry which is preliminary data.</text>
</comment>
<organism evidence="2 3">
    <name type="scientific">Paenibacillus silvae</name>
    <dbReference type="NCBI Taxonomy" id="1325358"/>
    <lineage>
        <taxon>Bacteria</taxon>
        <taxon>Bacillati</taxon>
        <taxon>Bacillota</taxon>
        <taxon>Bacilli</taxon>
        <taxon>Bacillales</taxon>
        <taxon>Paenibacillaceae</taxon>
        <taxon>Paenibacillus</taxon>
    </lineage>
</organism>